<name>A0A1M5APT5_VIBGA</name>
<keyword evidence="2" id="KW-0472">Membrane</keyword>
<proteinExistence type="predicted"/>
<evidence type="ECO:0000256" key="2">
    <source>
        <dbReference type="ARBA" id="ARBA00023136"/>
    </source>
</evidence>
<dbReference type="GO" id="GO:0019867">
    <property type="term" value="C:outer membrane"/>
    <property type="evidence" value="ECO:0007669"/>
    <property type="project" value="InterPro"/>
</dbReference>
<reference evidence="5" key="1">
    <citation type="submission" date="2016-11" db="EMBL/GenBank/DDBJ databases">
        <authorList>
            <person name="Varghese N."/>
            <person name="Submissions S."/>
        </authorList>
    </citation>
    <scope>NUCLEOTIDE SEQUENCE [LARGE SCALE GENOMIC DNA]</scope>
    <source>
        <strain evidence="5">DSM 21264</strain>
    </source>
</reference>
<dbReference type="PANTHER" id="PTHR35603">
    <property type="match status" value="1"/>
</dbReference>
<dbReference type="AlphaFoldDB" id="A0A1M5APT5"/>
<dbReference type="RefSeq" id="WP_072958600.1">
    <property type="nucleotide sequence ID" value="NZ_FQUH01000008.1"/>
</dbReference>
<dbReference type="EMBL" id="FQUH01000008">
    <property type="protein sequence ID" value="SHF32263.1"/>
    <property type="molecule type" value="Genomic_DNA"/>
</dbReference>
<keyword evidence="5" id="KW-1185">Reference proteome</keyword>
<evidence type="ECO:0000313" key="5">
    <source>
        <dbReference type="Proteomes" id="UP000184159"/>
    </source>
</evidence>
<dbReference type="Proteomes" id="UP000184159">
    <property type="component" value="Unassembled WGS sequence"/>
</dbReference>
<protein>
    <submittedName>
        <fullName evidence="4">Outer membrane lipoprotein SlyB</fullName>
    </submittedName>
</protein>
<accession>A0A1M5APT5</accession>
<evidence type="ECO:0000313" key="4">
    <source>
        <dbReference type="EMBL" id="SHF32263.1"/>
    </source>
</evidence>
<keyword evidence="4" id="KW-0449">Lipoprotein</keyword>
<evidence type="ECO:0000256" key="1">
    <source>
        <dbReference type="ARBA" id="ARBA00004370"/>
    </source>
</evidence>
<gene>
    <name evidence="4" type="ORF">SAMN02745781_01981</name>
</gene>
<feature type="domain" description="Glycine zipper 2TM" evidence="3">
    <location>
        <begin position="56"/>
        <end position="91"/>
    </location>
</feature>
<sequence>MRLLILILFVFPLIANAAYERNVARPVNQVVFGQIESVRYFSQTEVVHARDNGWQTFIGAVAGGIIGHQFGDGHGQSLATIVGSIAGGGIARHHATRSYQREDKAVELLIKVEGKRYIDVIQEVDPNMIFTQSDRVRILYFDDGVRVDKVY</sequence>
<organism evidence="4 5">
    <name type="scientific">Vibrio gazogenes DSM 21264 = NBRC 103151</name>
    <dbReference type="NCBI Taxonomy" id="1123492"/>
    <lineage>
        <taxon>Bacteria</taxon>
        <taxon>Pseudomonadati</taxon>
        <taxon>Pseudomonadota</taxon>
        <taxon>Gammaproteobacteria</taxon>
        <taxon>Vibrionales</taxon>
        <taxon>Vibrionaceae</taxon>
        <taxon>Vibrio</taxon>
    </lineage>
</organism>
<comment type="subcellular location">
    <subcellularLocation>
        <location evidence="1">Membrane</location>
    </subcellularLocation>
</comment>
<dbReference type="InterPro" id="IPR051407">
    <property type="entry name" value="Bact_OM_lipoprot/Surf_antigen"/>
</dbReference>
<evidence type="ECO:0000259" key="3">
    <source>
        <dbReference type="Pfam" id="PF05433"/>
    </source>
</evidence>
<dbReference type="Pfam" id="PF05433">
    <property type="entry name" value="Rick_17kDa_Anti"/>
    <property type="match status" value="1"/>
</dbReference>
<dbReference type="PANTHER" id="PTHR35603:SF2">
    <property type="entry name" value="OUTER MEMBRANE LIPOPROTEIN"/>
    <property type="match status" value="1"/>
</dbReference>
<dbReference type="InterPro" id="IPR008816">
    <property type="entry name" value="Gly_zipper_2TM_dom"/>
</dbReference>